<keyword evidence="1" id="KW-1133">Transmembrane helix</keyword>
<dbReference type="AlphaFoldDB" id="A0AAE9FD56"/>
<name>A0AAE9FD56_CAEBR</name>
<keyword evidence="3" id="KW-1185">Reference proteome</keyword>
<evidence type="ECO:0000313" key="2">
    <source>
        <dbReference type="EMBL" id="UMM40969.1"/>
    </source>
</evidence>
<organism evidence="2 3">
    <name type="scientific">Caenorhabditis briggsae</name>
    <dbReference type="NCBI Taxonomy" id="6238"/>
    <lineage>
        <taxon>Eukaryota</taxon>
        <taxon>Metazoa</taxon>
        <taxon>Ecdysozoa</taxon>
        <taxon>Nematoda</taxon>
        <taxon>Chromadorea</taxon>
        <taxon>Rhabditida</taxon>
        <taxon>Rhabditina</taxon>
        <taxon>Rhabditomorpha</taxon>
        <taxon>Rhabditoidea</taxon>
        <taxon>Rhabditidae</taxon>
        <taxon>Peloderinae</taxon>
        <taxon>Caenorhabditis</taxon>
    </lineage>
</organism>
<dbReference type="EMBL" id="CP092625">
    <property type="protein sequence ID" value="UMM40969.1"/>
    <property type="molecule type" value="Genomic_DNA"/>
</dbReference>
<evidence type="ECO:0000256" key="1">
    <source>
        <dbReference type="SAM" id="Phobius"/>
    </source>
</evidence>
<proteinExistence type="predicted"/>
<accession>A0AAE9FD56</accession>
<dbReference type="Proteomes" id="UP000829354">
    <property type="component" value="Chromosome X"/>
</dbReference>
<evidence type="ECO:0000313" key="3">
    <source>
        <dbReference type="Proteomes" id="UP000829354"/>
    </source>
</evidence>
<keyword evidence="1" id="KW-0812">Transmembrane</keyword>
<keyword evidence="1" id="KW-0472">Membrane</keyword>
<gene>
    <name evidence="2" type="ORF">L5515_017442</name>
</gene>
<reference evidence="2 3" key="1">
    <citation type="submission" date="2022-04" db="EMBL/GenBank/DDBJ databases">
        <title>Chromosome-level reference genomes for two strains of Caenorhabditis briggsae: an improved platform for comparative genomics.</title>
        <authorList>
            <person name="Stevens L."/>
            <person name="Andersen E."/>
        </authorList>
    </citation>
    <scope>NUCLEOTIDE SEQUENCE [LARGE SCALE GENOMIC DNA]</scope>
    <source>
        <strain evidence="2">VX34</strain>
        <tissue evidence="2">Whole-organism</tissue>
    </source>
</reference>
<feature type="transmembrane region" description="Helical" evidence="1">
    <location>
        <begin position="6"/>
        <end position="23"/>
    </location>
</feature>
<protein>
    <submittedName>
        <fullName evidence="2">Uncharacterized protein</fullName>
    </submittedName>
</protein>
<sequence>MINFILVSLFSVVFASLVMYYILMNFRHDRRIKQLLEKKTLKSLFKIFLQRVYENNELQQMERELHFMLDFKKEDTPFKKLLENDEDESGPISNECLDSLYKVRVSYHH</sequence>